<feature type="compositionally biased region" description="Low complexity" evidence="1">
    <location>
        <begin position="728"/>
        <end position="754"/>
    </location>
</feature>
<feature type="region of interest" description="Disordered" evidence="1">
    <location>
        <begin position="854"/>
        <end position="880"/>
    </location>
</feature>
<feature type="region of interest" description="Disordered" evidence="1">
    <location>
        <begin position="477"/>
        <end position="521"/>
    </location>
</feature>
<reference evidence="2" key="1">
    <citation type="submission" date="2021-12" db="EMBL/GenBank/DDBJ databases">
        <title>Prjna785345.</title>
        <authorList>
            <person name="Rujirawat T."/>
            <person name="Krajaejun T."/>
        </authorList>
    </citation>
    <scope>NUCLEOTIDE SEQUENCE</scope>
    <source>
        <strain evidence="2">Pi057C3</strain>
    </source>
</reference>
<comment type="caution">
    <text evidence="2">The sequence shown here is derived from an EMBL/GenBank/DDBJ whole genome shotgun (WGS) entry which is preliminary data.</text>
</comment>
<protein>
    <recommendedName>
        <fullName evidence="4">EF-hand domain-containing protein</fullName>
    </recommendedName>
</protein>
<feature type="region of interest" description="Disordered" evidence="1">
    <location>
        <begin position="814"/>
        <end position="836"/>
    </location>
</feature>
<accession>A0AAD5QD37</accession>
<feature type="compositionally biased region" description="Pro residues" evidence="1">
    <location>
        <begin position="818"/>
        <end position="828"/>
    </location>
</feature>
<feature type="compositionally biased region" description="Basic and acidic residues" evidence="1">
    <location>
        <begin position="643"/>
        <end position="669"/>
    </location>
</feature>
<proteinExistence type="predicted"/>
<feature type="compositionally biased region" description="Acidic residues" evidence="1">
    <location>
        <begin position="498"/>
        <end position="513"/>
    </location>
</feature>
<sequence>MDGASSTGAVPVPREDLESGDGARRIAAYAALAAHCGESKQAQQAVGSLLRQHTAVDPTERLLDGVLRDLQHADRTLRCAAARLLAHVAYENLVNQRALLELAHGFTVGWVHIFSVPQSLVAQHDAQTPPDATTLLSFLQSLVRHSYDGVYAAVNRYYASGCTAFLPLCWQFPVAEDDVPDPAEHLLGFFLVPRQTQFPEPDDAFHDELMQALSSSDLERLHAVKQAFDKVARVVSAQQQLQAPAPTPSRRQDVVPAALFYEYCGTTHADSLAWLVDDSGLPLVAPLTAYAGSDAELQWSSVFVFTAMRLHAAAFARAMGQDALRRLAELFAELALDPATRNVDGSMSVWQPAIVAAIERETAFPEAFRRHARAMRHELGVSGSVRIALPPGEAWRPWHALLPLRLDQIVPVTWAVLLAQWRTIATLELLRGAPPPPRPQAVCSSSSLRRSILEVEPRSFSNLEELRRELPNIYRSQSQPRMLLPHGDSALSLPSCAEDGEEDDGEEEEGEAEGEGRAPNRAARLRLAIQRVGVLQHRVANSPVAPHASEQATGPEEEEEEEEQDERSLAYNLSLFHRMQRSLSEIDALTARKRESRQRERERQWAAVAQNRQLAELADNQRRDAIASRGQRKQEALAALEREKAHARAVRRDRQLRRHELAARRRQQQDEDLESWQQSIQQRLQEQDDARRRQQQHELQQQQQRKELHQQHRPRQPQTARPTASSGPTTAPVPARPRPQSARSAPASASSTAAPPSPDVLRERAQLYGQVVSNIYRAEAAERAPPPSAERTYHQPHHVTRSFSTYSVSSFNARAPVPRAPPASPPPSLSSSAALGSSFRSRRRLLRRRIVAAESDTAGRSESPRAGVAPLADSGSSTSTECSTLVMRNAALAVSRRLEIVDVPPPAVEEPTVPPYVIAAQYAALDDAYKRQFRERFNLRNVRHRLSFAVLQQYTKIVRRDLAWEAFHDVAWGGSAAPGGGGSGSSNSSAHRARVKHVEFVAIAQRLGIALPEKRLLAVARRLDPQRTGLVDWKAFYTWWSLQYDDGQLHTATTPLRQPQDDSF</sequence>
<keyword evidence="3" id="KW-1185">Reference proteome</keyword>
<dbReference type="Proteomes" id="UP001209570">
    <property type="component" value="Unassembled WGS sequence"/>
</dbReference>
<feature type="compositionally biased region" description="Polar residues" evidence="1">
    <location>
        <begin position="716"/>
        <end position="727"/>
    </location>
</feature>
<feature type="region of interest" description="Disordered" evidence="1">
    <location>
        <begin position="643"/>
        <end position="760"/>
    </location>
</feature>
<feature type="region of interest" description="Disordered" evidence="1">
    <location>
        <begin position="539"/>
        <end position="567"/>
    </location>
</feature>
<feature type="compositionally biased region" description="Acidic residues" evidence="1">
    <location>
        <begin position="555"/>
        <end position="565"/>
    </location>
</feature>
<feature type="compositionally biased region" description="Basic and acidic residues" evidence="1">
    <location>
        <begin position="685"/>
        <end position="696"/>
    </location>
</feature>
<organism evidence="2 3">
    <name type="scientific">Pythium insidiosum</name>
    <name type="common">Pythiosis disease agent</name>
    <dbReference type="NCBI Taxonomy" id="114742"/>
    <lineage>
        <taxon>Eukaryota</taxon>
        <taxon>Sar</taxon>
        <taxon>Stramenopiles</taxon>
        <taxon>Oomycota</taxon>
        <taxon>Peronosporomycetes</taxon>
        <taxon>Pythiales</taxon>
        <taxon>Pythiaceae</taxon>
        <taxon>Pythium</taxon>
    </lineage>
</organism>
<dbReference type="EMBL" id="JAKCXM010000002">
    <property type="protein sequence ID" value="KAJ0409929.1"/>
    <property type="molecule type" value="Genomic_DNA"/>
</dbReference>
<name>A0AAD5QD37_PYTIN</name>
<evidence type="ECO:0000313" key="3">
    <source>
        <dbReference type="Proteomes" id="UP001209570"/>
    </source>
</evidence>
<evidence type="ECO:0008006" key="4">
    <source>
        <dbReference type="Google" id="ProtNLM"/>
    </source>
</evidence>
<gene>
    <name evidence="2" type="ORF">P43SY_005823</name>
</gene>
<evidence type="ECO:0000313" key="2">
    <source>
        <dbReference type="EMBL" id="KAJ0409929.1"/>
    </source>
</evidence>
<dbReference type="AlphaFoldDB" id="A0AAD5QD37"/>
<evidence type="ECO:0000256" key="1">
    <source>
        <dbReference type="SAM" id="MobiDB-lite"/>
    </source>
</evidence>